<comment type="catalytic activity">
    <reaction evidence="3 4">
        <text>(R)-4'-phosphopantothenate + L-cysteine + CTP = N-[(R)-4-phosphopantothenoyl]-L-cysteine + CMP + diphosphate + H(+)</text>
        <dbReference type="Rhea" id="RHEA:19397"/>
        <dbReference type="ChEBI" id="CHEBI:10986"/>
        <dbReference type="ChEBI" id="CHEBI:15378"/>
        <dbReference type="ChEBI" id="CHEBI:33019"/>
        <dbReference type="ChEBI" id="CHEBI:35235"/>
        <dbReference type="ChEBI" id="CHEBI:37563"/>
        <dbReference type="ChEBI" id="CHEBI:59458"/>
        <dbReference type="ChEBI" id="CHEBI:60377"/>
        <dbReference type="EC" id="6.3.2.5"/>
    </reaction>
</comment>
<keyword evidence="3 4" id="KW-0285">Flavoprotein</keyword>
<comment type="similarity">
    <text evidence="3 4">In the C-terminal section; belongs to the PPC synthetase family.</text>
</comment>
<dbReference type="GO" id="GO:0004632">
    <property type="term" value="F:phosphopantothenate--cysteine ligase activity"/>
    <property type="evidence" value="ECO:0007669"/>
    <property type="project" value="UniProtKB-EC"/>
</dbReference>
<dbReference type="Pfam" id="PF04127">
    <property type="entry name" value="DFP"/>
    <property type="match status" value="1"/>
</dbReference>
<evidence type="ECO:0000259" key="5">
    <source>
        <dbReference type="Pfam" id="PF02441"/>
    </source>
</evidence>
<dbReference type="InterPro" id="IPR007085">
    <property type="entry name" value="DNA/pantothenate-metab_flavo_C"/>
</dbReference>
<feature type="domain" description="DNA/pantothenate metabolism flavoprotein C-terminal" evidence="6">
    <location>
        <begin position="188"/>
        <end position="396"/>
    </location>
</feature>
<comment type="function">
    <text evidence="4">Catalyzes two steps in the biosynthesis of coenzyme A. In the first step cysteine is conjugated to 4'-phosphopantothenate to form 4-phosphopantothenoylcysteine, in the latter compound is decarboxylated to form 4'-phosphopantotheine.</text>
</comment>
<comment type="pathway">
    <text evidence="3 4">Cofactor biosynthesis; coenzyme A biosynthesis; CoA from (R)-pantothenate: step 3/5.</text>
</comment>
<feature type="active site" description="Proton donor" evidence="3">
    <location>
        <position position="159"/>
    </location>
</feature>
<dbReference type="EC" id="6.3.2.5" evidence="3"/>
<reference evidence="7 8" key="1">
    <citation type="submission" date="2021-03" db="EMBL/GenBank/DDBJ databases">
        <title>Genomic Encyclopedia of Type Strains, Phase IV (KMG-IV): sequencing the most valuable type-strain genomes for metagenomic binning, comparative biology and taxonomic classification.</title>
        <authorList>
            <person name="Goeker M."/>
        </authorList>
    </citation>
    <scope>NUCLEOTIDE SEQUENCE [LARGE SCALE GENOMIC DNA]</scope>
    <source>
        <strain evidence="7 8">DSM 26048</strain>
    </source>
</reference>
<proteinExistence type="inferred from homology"/>
<keyword evidence="3 4" id="KW-0436">Ligase</keyword>
<feature type="binding site" evidence="3">
    <location>
        <begin position="306"/>
        <end position="309"/>
    </location>
    <ligand>
        <name>CTP</name>
        <dbReference type="ChEBI" id="CHEBI:37563"/>
    </ligand>
</feature>
<evidence type="ECO:0000256" key="3">
    <source>
        <dbReference type="HAMAP-Rule" id="MF_02225"/>
    </source>
</evidence>
<evidence type="ECO:0000259" key="6">
    <source>
        <dbReference type="Pfam" id="PF04127"/>
    </source>
</evidence>
<feature type="binding site" evidence="3">
    <location>
        <position position="342"/>
    </location>
    <ligand>
        <name>CTP</name>
        <dbReference type="ChEBI" id="CHEBI:37563"/>
    </ligand>
</feature>
<evidence type="ECO:0000313" key="8">
    <source>
        <dbReference type="Proteomes" id="UP001519287"/>
    </source>
</evidence>
<keyword evidence="1 3" id="KW-0210">Decarboxylase</keyword>
<feature type="binding site" evidence="3">
    <location>
        <position position="280"/>
    </location>
    <ligand>
        <name>CTP</name>
        <dbReference type="ChEBI" id="CHEBI:37563"/>
    </ligand>
</feature>
<dbReference type="RefSeq" id="WP_209972186.1">
    <property type="nucleotide sequence ID" value="NZ_JAGGLB010000008.1"/>
</dbReference>
<keyword evidence="3" id="KW-0460">Magnesium</keyword>
<dbReference type="EMBL" id="JAGGLB010000008">
    <property type="protein sequence ID" value="MBP1991438.1"/>
    <property type="molecule type" value="Genomic_DNA"/>
</dbReference>
<keyword evidence="8" id="KW-1185">Reference proteome</keyword>
<dbReference type="Gene3D" id="3.40.50.1950">
    <property type="entry name" value="Flavin prenyltransferase-like"/>
    <property type="match status" value="1"/>
</dbReference>
<feature type="binding site" evidence="3">
    <location>
        <position position="338"/>
    </location>
    <ligand>
        <name>CTP</name>
        <dbReference type="ChEBI" id="CHEBI:37563"/>
    </ligand>
</feature>
<comment type="cofactor">
    <cofactor evidence="3">
        <name>FMN</name>
        <dbReference type="ChEBI" id="CHEBI:58210"/>
    </cofactor>
    <text evidence="3">Binds 1 FMN per subunit.</text>
</comment>
<accession>A0ABS4IVA6</accession>
<comment type="similarity">
    <text evidence="3 4">In the N-terminal section; belongs to the HFCD (homo-oligomeric flavin containing Cys decarboxylase) superfamily.</text>
</comment>
<evidence type="ECO:0000256" key="2">
    <source>
        <dbReference type="ARBA" id="ARBA00023239"/>
    </source>
</evidence>
<dbReference type="InterPro" id="IPR035929">
    <property type="entry name" value="CoaB-like_sf"/>
</dbReference>
<organism evidence="7 8">
    <name type="scientific">Paenibacillus eucommiae</name>
    <dbReference type="NCBI Taxonomy" id="1355755"/>
    <lineage>
        <taxon>Bacteria</taxon>
        <taxon>Bacillati</taxon>
        <taxon>Bacillota</taxon>
        <taxon>Bacilli</taxon>
        <taxon>Bacillales</taxon>
        <taxon>Paenibacillaceae</taxon>
        <taxon>Paenibacillus</taxon>
    </lineage>
</organism>
<dbReference type="PANTHER" id="PTHR14359">
    <property type="entry name" value="HOMO-OLIGOMERIC FLAVIN CONTAINING CYS DECARBOXYLASE FAMILY"/>
    <property type="match status" value="1"/>
</dbReference>
<dbReference type="Pfam" id="PF02441">
    <property type="entry name" value="Flavoprotein"/>
    <property type="match status" value="1"/>
</dbReference>
<dbReference type="GO" id="GO:0004633">
    <property type="term" value="F:phosphopantothenoylcysteine decarboxylase activity"/>
    <property type="evidence" value="ECO:0007669"/>
    <property type="project" value="UniProtKB-EC"/>
</dbReference>
<dbReference type="InterPro" id="IPR005252">
    <property type="entry name" value="CoaBC"/>
</dbReference>
<feature type="region of interest" description="Phosphopantothenate--cysteine ligase" evidence="3">
    <location>
        <begin position="192"/>
        <end position="420"/>
    </location>
</feature>
<feature type="domain" description="Flavoprotein" evidence="5">
    <location>
        <begin position="7"/>
        <end position="179"/>
    </location>
</feature>
<name>A0ABS4IVA6_9BACL</name>
<keyword evidence="2 3" id="KW-0456">Lyase</keyword>
<dbReference type="HAMAP" id="MF_02225">
    <property type="entry name" value="CoaBC"/>
    <property type="match status" value="1"/>
</dbReference>
<dbReference type="PANTHER" id="PTHR14359:SF6">
    <property type="entry name" value="PHOSPHOPANTOTHENOYLCYSTEINE DECARBOXYLASE"/>
    <property type="match status" value="1"/>
</dbReference>
<keyword evidence="3" id="KW-0479">Metal-binding</keyword>
<dbReference type="SUPFAM" id="SSF52507">
    <property type="entry name" value="Homo-oligomeric flavin-containing Cys decarboxylases, HFCD"/>
    <property type="match status" value="1"/>
</dbReference>
<dbReference type="SUPFAM" id="SSF102645">
    <property type="entry name" value="CoaB-like"/>
    <property type="match status" value="1"/>
</dbReference>
<comment type="cofactor">
    <cofactor evidence="3">
        <name>Mg(2+)</name>
        <dbReference type="ChEBI" id="CHEBI:18420"/>
    </cofactor>
</comment>
<comment type="catalytic activity">
    <reaction evidence="3 4">
        <text>N-[(R)-4-phosphopantothenoyl]-L-cysteine + H(+) = (R)-4'-phosphopantetheine + CO2</text>
        <dbReference type="Rhea" id="RHEA:16793"/>
        <dbReference type="ChEBI" id="CHEBI:15378"/>
        <dbReference type="ChEBI" id="CHEBI:16526"/>
        <dbReference type="ChEBI" id="CHEBI:59458"/>
        <dbReference type="ChEBI" id="CHEBI:61723"/>
        <dbReference type="EC" id="4.1.1.36"/>
    </reaction>
</comment>
<comment type="pathway">
    <text evidence="3 4">Cofactor biosynthesis; coenzyme A biosynthesis; CoA from (R)-pantothenate: step 2/5.</text>
</comment>
<comment type="function">
    <text evidence="3">Catalyzes two sequential steps in the biosynthesis of coenzyme A. In the first step cysteine is conjugated to 4'-phosphopantothenate to form 4-phosphopantothenoylcysteine. In the second step the latter compound is decarboxylated to form 4'-phosphopantotheine.</text>
</comment>
<feature type="binding site" evidence="3">
    <location>
        <position position="324"/>
    </location>
    <ligand>
        <name>CTP</name>
        <dbReference type="ChEBI" id="CHEBI:37563"/>
    </ligand>
</feature>
<comment type="caution">
    <text evidence="3">Lacks conserved residue(s) required for the propagation of feature annotation.</text>
</comment>
<sequence length="420" mass="45098">MSNLQGKTIVLGVSGGIAVYKAAALTSKLAQLGVKVRVIMTESAAKFVAPLTFQTLSRHPVFIDTFEEKDASVVSHIDLADSADLVVIAPATANVIAKLALGLGDDMLSTTLLATMAPIMVAPAMNVHMYGNAAVQLNMQTLRSRGVHFIEPGEGQLACGYVGKGRLAEPEEIVQEITRYFAQKKEWHGKRVLVTAGGTVERIDPVRYITNDSSGKMGYAIAEEAARLGANVTLISGPTALLVPQGVELVPVISTQDMFDAAMSELERADVVFKAAAVADYRPAVRAERKLKKKTETLTLELVKNPDILEEIGSRKTKQFVVGFAAETDRLDEYAMDKLKRKNCDLLVANDISQEGAGFGNDTNIVRVYGSDGLIESLPLQSKKEVARRLLAIVAERLPAVLAGRASEKGITNVKPIGTP</sequence>
<evidence type="ECO:0000256" key="4">
    <source>
        <dbReference type="RuleBase" id="RU364078"/>
    </source>
</evidence>
<evidence type="ECO:0000256" key="1">
    <source>
        <dbReference type="ARBA" id="ARBA00022793"/>
    </source>
</evidence>
<dbReference type="InterPro" id="IPR003382">
    <property type="entry name" value="Flavoprotein"/>
</dbReference>
<evidence type="ECO:0000313" key="7">
    <source>
        <dbReference type="EMBL" id="MBP1991438.1"/>
    </source>
</evidence>
<gene>
    <name evidence="3" type="primary">coaBC</name>
    <name evidence="7" type="ORF">J2Z66_003045</name>
</gene>
<dbReference type="NCBIfam" id="TIGR00521">
    <property type="entry name" value="coaBC_dfp"/>
    <property type="match status" value="1"/>
</dbReference>
<comment type="caution">
    <text evidence="7">The sequence shown here is derived from an EMBL/GenBank/DDBJ whole genome shotgun (WGS) entry which is preliminary data.</text>
</comment>
<dbReference type="EC" id="4.1.1.36" evidence="3"/>
<feature type="binding site" evidence="3">
    <location>
        <position position="290"/>
    </location>
    <ligand>
        <name>CTP</name>
        <dbReference type="ChEBI" id="CHEBI:37563"/>
    </ligand>
</feature>
<keyword evidence="3 4" id="KW-0288">FMN</keyword>
<keyword evidence="3" id="KW-0511">Multifunctional enzyme</keyword>
<dbReference type="Gene3D" id="3.40.50.10300">
    <property type="entry name" value="CoaB-like"/>
    <property type="match status" value="1"/>
</dbReference>
<dbReference type="InterPro" id="IPR036551">
    <property type="entry name" value="Flavin_trans-like"/>
</dbReference>
<feature type="region of interest" description="Phosphopantothenoylcysteine decarboxylase" evidence="3">
    <location>
        <begin position="1"/>
        <end position="191"/>
    </location>
</feature>
<protein>
    <recommendedName>
        <fullName evidence="3">Coenzyme A biosynthesis bifunctional protein CoaBC</fullName>
    </recommendedName>
    <alternativeName>
        <fullName evidence="3">DNA/pantothenate metabolism flavoprotein</fullName>
    </alternativeName>
    <alternativeName>
        <fullName evidence="3">Phosphopantothenoylcysteine synthetase/decarboxylase</fullName>
        <shortName evidence="3">PPCS-PPCDC</shortName>
    </alternativeName>
    <domain>
        <recommendedName>
            <fullName evidence="3">Phosphopantothenoylcysteine decarboxylase</fullName>
            <shortName evidence="3">PPC decarboxylase</shortName>
            <shortName evidence="3">PPC-DC</shortName>
            <ecNumber evidence="3">4.1.1.36</ecNumber>
        </recommendedName>
        <alternativeName>
            <fullName evidence="3">CoaC</fullName>
        </alternativeName>
    </domain>
    <domain>
        <recommendedName>
            <fullName evidence="3">Phosphopantothenate--cysteine ligase</fullName>
            <ecNumber evidence="3">6.3.2.5</ecNumber>
        </recommendedName>
        <alternativeName>
            <fullName evidence="3">CoaB</fullName>
        </alternativeName>
        <alternativeName>
            <fullName evidence="3">Phosphopantothenoylcysteine synthetase</fullName>
            <shortName evidence="3">PPC synthetase</shortName>
            <shortName evidence="3">PPC-S</shortName>
        </alternativeName>
    </domain>
</protein>
<dbReference type="Proteomes" id="UP001519287">
    <property type="component" value="Unassembled WGS sequence"/>
</dbReference>